<protein>
    <submittedName>
        <fullName evidence="1">Uncharacterized protein</fullName>
    </submittedName>
</protein>
<dbReference type="OrthoDB" id="573886at2"/>
<dbReference type="Proteomes" id="UP000238937">
    <property type="component" value="Unassembled WGS sequence"/>
</dbReference>
<evidence type="ECO:0000313" key="2">
    <source>
        <dbReference type="Proteomes" id="UP000238937"/>
    </source>
</evidence>
<keyword evidence="2" id="KW-1185">Reference proteome</keyword>
<evidence type="ECO:0000313" key="1">
    <source>
        <dbReference type="EMBL" id="PSB54508.1"/>
    </source>
</evidence>
<organism evidence="1 2">
    <name type="scientific">Chamaesiphon polymorphus CCALA 037</name>
    <dbReference type="NCBI Taxonomy" id="2107692"/>
    <lineage>
        <taxon>Bacteria</taxon>
        <taxon>Bacillati</taxon>
        <taxon>Cyanobacteriota</taxon>
        <taxon>Cyanophyceae</taxon>
        <taxon>Gomontiellales</taxon>
        <taxon>Chamaesiphonaceae</taxon>
        <taxon>Chamaesiphon</taxon>
    </lineage>
</organism>
<dbReference type="RefSeq" id="WP_106307828.1">
    <property type="nucleotide sequence ID" value="NZ_PVWO01000254.1"/>
</dbReference>
<sequence length="73" mass="8173">MSEVPENYAQELAETIAEFEKYRERFLSETLEAGQKAKLMKSQVMASLAPELAAIDEKIAELRQQQANLTAGN</sequence>
<comment type="caution">
    <text evidence="1">The sequence shown here is derived from an EMBL/GenBank/DDBJ whole genome shotgun (WGS) entry which is preliminary data.</text>
</comment>
<reference evidence="1 2" key="1">
    <citation type="submission" date="2018-03" db="EMBL/GenBank/DDBJ databases">
        <title>The ancient ancestry and fast evolution of plastids.</title>
        <authorList>
            <person name="Moore K.R."/>
            <person name="Magnabosco C."/>
            <person name="Momper L."/>
            <person name="Gold D.A."/>
            <person name="Bosak T."/>
            <person name="Fournier G.P."/>
        </authorList>
    </citation>
    <scope>NUCLEOTIDE SEQUENCE [LARGE SCALE GENOMIC DNA]</scope>
    <source>
        <strain evidence="1 2">CCALA 037</strain>
    </source>
</reference>
<proteinExistence type="predicted"/>
<gene>
    <name evidence="1" type="ORF">C7B77_17970</name>
</gene>
<accession>A0A2T1GB32</accession>
<dbReference type="EMBL" id="PVWO01000254">
    <property type="protein sequence ID" value="PSB54508.1"/>
    <property type="molecule type" value="Genomic_DNA"/>
</dbReference>
<dbReference type="AlphaFoldDB" id="A0A2T1GB32"/>
<name>A0A2T1GB32_9CYAN</name>